<dbReference type="Pfam" id="PF13568">
    <property type="entry name" value="OMP_b-brl_2"/>
    <property type="match status" value="1"/>
</dbReference>
<dbReference type="InterPro" id="IPR025665">
    <property type="entry name" value="Beta-barrel_OMP_2"/>
</dbReference>
<organism evidence="4 5">
    <name type="scientific">Fibrella forsythiae</name>
    <dbReference type="NCBI Taxonomy" id="2817061"/>
    <lineage>
        <taxon>Bacteria</taxon>
        <taxon>Pseudomonadati</taxon>
        <taxon>Bacteroidota</taxon>
        <taxon>Cytophagia</taxon>
        <taxon>Cytophagales</taxon>
        <taxon>Spirosomataceae</taxon>
        <taxon>Fibrella</taxon>
    </lineage>
</organism>
<accession>A0ABS3JG50</accession>
<proteinExistence type="predicted"/>
<feature type="signal peptide" evidence="2">
    <location>
        <begin position="1"/>
        <end position="23"/>
    </location>
</feature>
<dbReference type="Proteomes" id="UP000664628">
    <property type="component" value="Unassembled WGS sequence"/>
</dbReference>
<comment type="caution">
    <text evidence="4">The sequence shown here is derived from an EMBL/GenBank/DDBJ whole genome shotgun (WGS) entry which is preliminary data.</text>
</comment>
<evidence type="ECO:0000313" key="4">
    <source>
        <dbReference type="EMBL" id="MBO0948984.1"/>
    </source>
</evidence>
<evidence type="ECO:0000256" key="2">
    <source>
        <dbReference type="SAM" id="SignalP"/>
    </source>
</evidence>
<keyword evidence="5" id="KW-1185">Reference proteome</keyword>
<gene>
    <name evidence="4" type="ORF">J2I46_10350</name>
</gene>
<reference evidence="4 5" key="1">
    <citation type="submission" date="2021-03" db="EMBL/GenBank/DDBJ databases">
        <title>Fibrella sp. HMF5405 genome sequencing and assembly.</title>
        <authorList>
            <person name="Kang H."/>
            <person name="Kim H."/>
            <person name="Bae S."/>
            <person name="Joh K."/>
        </authorList>
    </citation>
    <scope>NUCLEOTIDE SEQUENCE [LARGE SCALE GENOMIC DNA]</scope>
    <source>
        <strain evidence="4 5">HMF5405</strain>
    </source>
</reference>
<feature type="chain" id="PRO_5047212465" evidence="2">
    <location>
        <begin position="24"/>
        <end position="325"/>
    </location>
</feature>
<dbReference type="EMBL" id="JAFMYW010000002">
    <property type="protein sequence ID" value="MBO0948984.1"/>
    <property type="molecule type" value="Genomic_DNA"/>
</dbReference>
<evidence type="ECO:0000259" key="3">
    <source>
        <dbReference type="Pfam" id="PF13568"/>
    </source>
</evidence>
<feature type="region of interest" description="Disordered" evidence="1">
    <location>
        <begin position="20"/>
        <end position="44"/>
    </location>
</feature>
<keyword evidence="2" id="KW-0732">Signal</keyword>
<sequence>MQKSLYAVLLTGLLFTRPTNAQAQTRPRQATPVLTKPADATVAPPVSTSKADMLVRRDGTQLEVLVTEITDKEIVYKRANNPTGPSFRAQKADFSFIKYGNTDEIERFLPVAQPAPPPQPVPQSVQETGYQPRPMTQPAAIPQGIRFGFKAGIQSASLSLSGSGLTGYSAKGIVGFQGGVLATIPVSSGIQLRPQVLYSSKGCNLSKGANNADITIAYIEVPVDLLFRVPTSSGALLLGGGGYVASAMSGKFGTTDAKIGSTAADDITPLDFGLRFAGWYDLPAGLTLNAFYNLGLADINPDASQLSTLKNTTFGVGIGYFLSTK</sequence>
<evidence type="ECO:0000256" key="1">
    <source>
        <dbReference type="SAM" id="MobiDB-lite"/>
    </source>
</evidence>
<evidence type="ECO:0000313" key="5">
    <source>
        <dbReference type="Proteomes" id="UP000664628"/>
    </source>
</evidence>
<dbReference type="RefSeq" id="WP_207328922.1">
    <property type="nucleotide sequence ID" value="NZ_JAFMYW010000002.1"/>
</dbReference>
<protein>
    <submittedName>
        <fullName evidence="4">PorT family protein</fullName>
    </submittedName>
</protein>
<name>A0ABS3JG50_9BACT</name>
<feature type="domain" description="Outer membrane protein beta-barrel" evidence="3">
    <location>
        <begin position="143"/>
        <end position="299"/>
    </location>
</feature>